<dbReference type="AlphaFoldDB" id="A0A498SQW9"/>
<name>A0A498SQW9_ACAVI</name>
<evidence type="ECO:0000256" key="1">
    <source>
        <dbReference type="SAM" id="MobiDB-lite"/>
    </source>
</evidence>
<dbReference type="Proteomes" id="UP000276991">
    <property type="component" value="Unassembled WGS sequence"/>
</dbReference>
<protein>
    <submittedName>
        <fullName evidence="2">Uncharacterized protein</fullName>
    </submittedName>
</protein>
<organism evidence="2 3">
    <name type="scientific">Acanthocheilonema viteae</name>
    <name type="common">Filarial nematode worm</name>
    <name type="synonym">Dipetalonema viteae</name>
    <dbReference type="NCBI Taxonomy" id="6277"/>
    <lineage>
        <taxon>Eukaryota</taxon>
        <taxon>Metazoa</taxon>
        <taxon>Ecdysozoa</taxon>
        <taxon>Nematoda</taxon>
        <taxon>Chromadorea</taxon>
        <taxon>Rhabditida</taxon>
        <taxon>Spirurina</taxon>
        <taxon>Spiruromorpha</taxon>
        <taxon>Filarioidea</taxon>
        <taxon>Onchocercidae</taxon>
        <taxon>Acanthocheilonema</taxon>
    </lineage>
</organism>
<evidence type="ECO:0000313" key="2">
    <source>
        <dbReference type="EMBL" id="VBB31562.1"/>
    </source>
</evidence>
<dbReference type="OrthoDB" id="5869779at2759"/>
<dbReference type="EMBL" id="UPTC01001284">
    <property type="protein sequence ID" value="VBB31562.1"/>
    <property type="molecule type" value="Genomic_DNA"/>
</dbReference>
<accession>A0A498SQW9</accession>
<feature type="region of interest" description="Disordered" evidence="1">
    <location>
        <begin position="1"/>
        <end position="27"/>
    </location>
</feature>
<keyword evidence="3" id="KW-1185">Reference proteome</keyword>
<gene>
    <name evidence="2" type="ORF">NAV_LOCUS6353</name>
</gene>
<reference evidence="2 3" key="1">
    <citation type="submission" date="2018-08" db="EMBL/GenBank/DDBJ databases">
        <authorList>
            <person name="Laetsch R D."/>
            <person name="Stevens L."/>
            <person name="Kumar S."/>
            <person name="Blaxter L. M."/>
        </authorList>
    </citation>
    <scope>NUCLEOTIDE SEQUENCE [LARGE SCALE GENOMIC DNA]</scope>
</reference>
<feature type="compositionally biased region" description="Low complexity" evidence="1">
    <location>
        <begin position="1"/>
        <end position="21"/>
    </location>
</feature>
<evidence type="ECO:0000313" key="3">
    <source>
        <dbReference type="Proteomes" id="UP000276991"/>
    </source>
</evidence>
<sequence length="59" mass="6325">MSASITTVPSSSGSTEPSTSSQAKKTQVIFLQRPPKLIISRNGGETVQHFILTQQPIVN</sequence>
<feature type="non-terminal residue" evidence="2">
    <location>
        <position position="59"/>
    </location>
</feature>
<proteinExistence type="predicted"/>